<feature type="domain" description="Glycoside hydrolase family 9" evidence="7">
    <location>
        <begin position="131"/>
        <end position="579"/>
    </location>
</feature>
<keyword evidence="3" id="KW-0119">Carbohydrate metabolism</keyword>
<dbReference type="GO" id="GO:0008810">
    <property type="term" value="F:cellulase activity"/>
    <property type="evidence" value="ECO:0007669"/>
    <property type="project" value="InterPro"/>
</dbReference>
<dbReference type="GO" id="GO:0000272">
    <property type="term" value="P:polysaccharide catabolic process"/>
    <property type="evidence" value="ECO:0007669"/>
    <property type="project" value="UniProtKB-KW"/>
</dbReference>
<keyword evidence="4" id="KW-0326">Glycosidase</keyword>
<dbReference type="EMBL" id="SMZX01000001">
    <property type="protein sequence ID" value="TDL46000.1"/>
    <property type="molecule type" value="Genomic_DNA"/>
</dbReference>
<keyword evidence="6" id="KW-0732">Signal</keyword>
<feature type="signal peptide" evidence="6">
    <location>
        <begin position="1"/>
        <end position="33"/>
    </location>
</feature>
<dbReference type="PANTHER" id="PTHR22298">
    <property type="entry name" value="ENDO-1,4-BETA-GLUCANASE"/>
    <property type="match status" value="1"/>
</dbReference>
<feature type="domain" description="Cellulase Ig-like" evidence="8">
    <location>
        <begin position="36"/>
        <end position="118"/>
    </location>
</feature>
<dbReference type="SUPFAM" id="SSF81296">
    <property type="entry name" value="E set domains"/>
    <property type="match status" value="1"/>
</dbReference>
<dbReference type="InterPro" id="IPR012341">
    <property type="entry name" value="6hp_glycosidase-like_sf"/>
</dbReference>
<evidence type="ECO:0000256" key="4">
    <source>
        <dbReference type="ARBA" id="ARBA00023295"/>
    </source>
</evidence>
<evidence type="ECO:0000256" key="3">
    <source>
        <dbReference type="ARBA" id="ARBA00023277"/>
    </source>
</evidence>
<dbReference type="SUPFAM" id="SSF48208">
    <property type="entry name" value="Six-hairpin glycosidases"/>
    <property type="match status" value="1"/>
</dbReference>
<evidence type="ECO:0000259" key="7">
    <source>
        <dbReference type="Pfam" id="PF00759"/>
    </source>
</evidence>
<dbReference type="InterPro" id="IPR014756">
    <property type="entry name" value="Ig_E-set"/>
</dbReference>
<dbReference type="Gene3D" id="2.60.40.10">
    <property type="entry name" value="Immunoglobulins"/>
    <property type="match status" value="1"/>
</dbReference>
<keyword evidence="2" id="KW-0378">Hydrolase</keyword>
<dbReference type="Proteomes" id="UP000295633">
    <property type="component" value="Unassembled WGS sequence"/>
</dbReference>
<dbReference type="InterPro" id="IPR001701">
    <property type="entry name" value="Glyco_hydro_9"/>
</dbReference>
<dbReference type="InterPro" id="IPR013783">
    <property type="entry name" value="Ig-like_fold"/>
</dbReference>
<comment type="caution">
    <text evidence="9">The sequence shown here is derived from an EMBL/GenBank/DDBJ whole genome shotgun (WGS) entry which is preliminary data.</text>
</comment>
<accession>A0A4R5YR61</accession>
<sequence length="951" mass="101245">MTRRRAMSIWKAVAAATVAGVGGAVIIAPPAQAATVERVAVSQAGYSASGHKTASVIADATLTGSTACRILQGETVVVPTCSLLDRGTVWGDRVYAIDFSALTEVGEDYAVEVGGVRSPRFSIAQNVWSGYLDEMTAFYRLQRSGIATSDAYPAGYSSIAPSDKIFHGPGHLDDAASEDGTIHYDLRGGWYDAGDYGIYGGNQWVGGNIAITYLRYGDSAEVAFDNDDNGVPDLVDEARFGSEYLLRMLDAFGGAFWDVKGSGGFQHPDSHTDGIVGTGDDRRISGYGVGGSAKAAGSLAATARAIEKAIADDRIPGSEVSAWQSFADQAEAGAVAFYQYADAHRSDPLGGYSTTRGGIANSLLFAEVQLHLLTGDTAYRSSAEATIAATDFTILSNTNYWDMAPLSMAELYPAATTAGKANIQRYLKKQLDYFLSSTDDTPYGVVNQFKNFGVNEPHISYVADALRYYELFGDQRALKAVQRGLYWVFGNNPWGTSWVSGVGENSVKFLHTRLDEQAQSQTGTGVVLPGALVSGPNAKDPLDTRSASPWYADRPGWQDTGQQWRYNEYSVSIQTGLFSTLFGLTAIGSAAWSGGTPPTALTITSPQIGDYVTGDVTVFAQSGSSLTQHALGPTWAPMTVDGGVSSGTVDVDGLAPFTTTRVDVRGTQASGAHSYSSTHYTVAPPLPSPDSPLLYDGFGRDGVFGMQGYTWVNWYNNHAGVGSVTNSTVDGRTVARFFQNPASAMSQAKFQPWHHSVDAGGYRYLTVTMRSPSPNLRLRIEVSDADSNHRVTGTAPIAVSSQWTTYSFDMAAFPGLDRTKAKLVFWLQQTADTDGQLFVDDVSFTNTSAGTAPTLSGVSHTSGTLTTGTDITVQATYTDADGTLPHAVELVLDGVIHRMNPVDPTDSDVTDGAVYAVTRRWVKGVHSYEVRTTDTTSSVVETPLVTGVVVG</sequence>
<name>A0A4R5YR61_9MICO</name>
<dbReference type="InterPro" id="IPR004197">
    <property type="entry name" value="Cellulase_Ig-like"/>
</dbReference>
<feature type="chain" id="PRO_5020690946" evidence="6">
    <location>
        <begin position="34"/>
        <end position="951"/>
    </location>
</feature>
<reference evidence="9 10" key="1">
    <citation type="submission" date="2019-03" db="EMBL/GenBank/DDBJ databases">
        <title>Genome Sequencing and Assembly of Various Microbes Isolated from Partially Reclaimed Soil and Acid Mine Drainage (AMD) Site.</title>
        <authorList>
            <person name="Steinbock B."/>
            <person name="Bechtold R."/>
            <person name="Sevigny J.L."/>
            <person name="Thomas D."/>
            <person name="Cuthill L.R."/>
            <person name="Aveiro Johannsen E.J."/>
            <person name="Thomas K."/>
            <person name="Ghosh A."/>
        </authorList>
    </citation>
    <scope>NUCLEOTIDE SEQUENCE [LARGE SCALE GENOMIC DNA]</scope>
    <source>
        <strain evidence="9 10">F-B2</strain>
    </source>
</reference>
<dbReference type="AlphaFoldDB" id="A0A4R5YR61"/>
<evidence type="ECO:0000256" key="1">
    <source>
        <dbReference type="ARBA" id="ARBA00007072"/>
    </source>
</evidence>
<gene>
    <name evidence="9" type="ORF">E2R54_06085</name>
</gene>
<dbReference type="CDD" id="cd02850">
    <property type="entry name" value="E_set_Cellulase_N"/>
    <property type="match status" value="1"/>
</dbReference>
<evidence type="ECO:0000256" key="6">
    <source>
        <dbReference type="SAM" id="SignalP"/>
    </source>
</evidence>
<dbReference type="Pfam" id="PF00759">
    <property type="entry name" value="Glyco_hydro_9"/>
    <property type="match status" value="1"/>
</dbReference>
<proteinExistence type="inferred from homology"/>
<evidence type="ECO:0000259" key="8">
    <source>
        <dbReference type="Pfam" id="PF02927"/>
    </source>
</evidence>
<protein>
    <submittedName>
        <fullName evidence="9">Uncharacterized protein</fullName>
    </submittedName>
</protein>
<evidence type="ECO:0000256" key="5">
    <source>
        <dbReference type="ARBA" id="ARBA00023326"/>
    </source>
</evidence>
<evidence type="ECO:0000313" key="9">
    <source>
        <dbReference type="EMBL" id="TDL46000.1"/>
    </source>
</evidence>
<dbReference type="InterPro" id="IPR008979">
    <property type="entry name" value="Galactose-bd-like_sf"/>
</dbReference>
<comment type="similarity">
    <text evidence="1">Belongs to the glycosyl hydrolase 9 (cellulase E) family.</text>
</comment>
<dbReference type="InterPro" id="IPR008928">
    <property type="entry name" value="6-hairpin_glycosidase_sf"/>
</dbReference>
<evidence type="ECO:0000313" key="10">
    <source>
        <dbReference type="Proteomes" id="UP000295633"/>
    </source>
</evidence>
<dbReference type="SUPFAM" id="SSF49785">
    <property type="entry name" value="Galactose-binding domain-like"/>
    <property type="match status" value="1"/>
</dbReference>
<dbReference type="Gene3D" id="1.50.10.10">
    <property type="match status" value="1"/>
</dbReference>
<evidence type="ECO:0000256" key="2">
    <source>
        <dbReference type="ARBA" id="ARBA00022801"/>
    </source>
</evidence>
<organism evidence="9 10">
    <name type="scientific">Microbacterium oleivorans</name>
    <dbReference type="NCBI Taxonomy" id="273677"/>
    <lineage>
        <taxon>Bacteria</taxon>
        <taxon>Bacillati</taxon>
        <taxon>Actinomycetota</taxon>
        <taxon>Actinomycetes</taxon>
        <taxon>Micrococcales</taxon>
        <taxon>Microbacteriaceae</taxon>
        <taxon>Microbacterium</taxon>
    </lineage>
</organism>
<keyword evidence="5" id="KW-0624">Polysaccharide degradation</keyword>
<dbReference type="Gene3D" id="2.60.120.430">
    <property type="entry name" value="Galactose-binding lectin"/>
    <property type="match status" value="1"/>
</dbReference>
<dbReference type="Pfam" id="PF02927">
    <property type="entry name" value="CelD_N"/>
    <property type="match status" value="1"/>
</dbReference>